<organism evidence="2 3">
    <name type="scientific">Fusobacterium vincentii 4_1_13</name>
    <dbReference type="NCBI Taxonomy" id="469606"/>
    <lineage>
        <taxon>Bacteria</taxon>
        <taxon>Fusobacteriati</taxon>
        <taxon>Fusobacteriota</taxon>
        <taxon>Fusobacteriia</taxon>
        <taxon>Fusobacteriales</taxon>
        <taxon>Fusobacteriaceae</taxon>
        <taxon>Fusobacterium</taxon>
    </lineage>
</organism>
<comment type="caution">
    <text evidence="2">The sequence shown here is derived from an EMBL/GenBank/DDBJ whole genome shotgun (WGS) entry which is preliminary data.</text>
</comment>
<evidence type="ECO:0000313" key="2">
    <source>
        <dbReference type="EMBL" id="EEO40945.1"/>
    </source>
</evidence>
<protein>
    <submittedName>
        <fullName evidence="2">Uncharacterized protein</fullName>
    </submittedName>
</protein>
<keyword evidence="1" id="KW-0812">Transmembrane</keyword>
<evidence type="ECO:0000256" key="1">
    <source>
        <dbReference type="SAM" id="Phobius"/>
    </source>
</evidence>
<dbReference type="EMBL" id="ACDE02000023">
    <property type="protein sequence ID" value="EEO40945.1"/>
    <property type="molecule type" value="Genomic_DNA"/>
</dbReference>
<dbReference type="AlphaFoldDB" id="A0A0M1VWD9"/>
<keyword evidence="1" id="KW-1133">Transmembrane helix</keyword>
<sequence length="59" mass="6588">MELVILIVVGSVISIIVNLFLLIFKKKSIYFKYILLSLLSLVVGSFIFMMIALQALPNG</sequence>
<name>A0A0M1VWD9_FUSVC</name>
<proteinExistence type="predicted"/>
<keyword evidence="1" id="KW-0472">Membrane</keyword>
<accession>A0A0M1VWD9</accession>
<gene>
    <name evidence="2" type="ORF">FSCG_01658</name>
</gene>
<feature type="transmembrane region" description="Helical" evidence="1">
    <location>
        <begin position="6"/>
        <end position="24"/>
    </location>
</feature>
<dbReference type="HOGENOM" id="CLU_2953858_0_0_0"/>
<evidence type="ECO:0000313" key="3">
    <source>
        <dbReference type="Proteomes" id="UP000004925"/>
    </source>
</evidence>
<dbReference type="RefSeq" id="WP_005902712.1">
    <property type="nucleotide sequence ID" value="NZ_KQ235738.1"/>
</dbReference>
<dbReference type="Proteomes" id="UP000004925">
    <property type="component" value="Unassembled WGS sequence"/>
</dbReference>
<feature type="transmembrane region" description="Helical" evidence="1">
    <location>
        <begin position="33"/>
        <end position="56"/>
    </location>
</feature>
<dbReference type="GeneID" id="79799077"/>
<reference evidence="2 3" key="1">
    <citation type="submission" date="2011-10" db="EMBL/GenBank/DDBJ databases">
        <title>The Genome Sequence of Fusobacterium sp. 4_1_13.</title>
        <authorList>
            <consortium name="The Broad Institute Genome Sequencing Platform"/>
            <person name="Earl A."/>
            <person name="Ward D."/>
            <person name="Feldgarden M."/>
            <person name="Gevers D."/>
            <person name="Strauss J."/>
            <person name="Ambrose C."/>
            <person name="Allen-Vercoe E."/>
            <person name="Young S.K."/>
            <person name="Zeng Q."/>
            <person name="Gargeya S."/>
            <person name="Fitzgerald M."/>
            <person name="Haas B."/>
            <person name="Abouelleil A."/>
            <person name="Alvarado L."/>
            <person name="Arachchi H.M."/>
            <person name="Berlin A."/>
            <person name="Brown A."/>
            <person name="Chapman S.B."/>
            <person name="Chen Z."/>
            <person name="Dunbar C."/>
            <person name="Freedman E."/>
            <person name="Gearin G."/>
            <person name="Goldberg J."/>
            <person name="Griggs A."/>
            <person name="Gujja S."/>
            <person name="Heiman D."/>
            <person name="Howarth C."/>
            <person name="Larson L."/>
            <person name="Lui A."/>
            <person name="MacDonald P.J."/>
            <person name="Montmayeur A."/>
            <person name="Murphy C."/>
            <person name="Neiman D."/>
            <person name="Pearson M."/>
            <person name="Priest M."/>
            <person name="Roberts A."/>
            <person name="Saif S."/>
            <person name="Shea T."/>
            <person name="Shenoy N."/>
            <person name="Sisk P."/>
            <person name="Stolte C."/>
            <person name="Sykes S."/>
            <person name="Wortman J."/>
            <person name="Nusbaum C."/>
            <person name="Birren B."/>
        </authorList>
    </citation>
    <scope>NUCLEOTIDE SEQUENCE [LARGE SCALE GENOMIC DNA]</scope>
    <source>
        <strain evidence="2 3">4_1_13</strain>
    </source>
</reference>